<dbReference type="PANTHER" id="PTHR46082">
    <property type="entry name" value="ATP/GTP-BINDING PROTEIN-RELATED"/>
    <property type="match status" value="1"/>
</dbReference>
<dbReference type="SUPFAM" id="SSF48452">
    <property type="entry name" value="TPR-like"/>
    <property type="match status" value="1"/>
</dbReference>
<protein>
    <recommendedName>
        <fullName evidence="3">Kinesin light chain</fullName>
    </recommendedName>
</protein>
<sequence>MGRRERKKEEKYFSVAALEIISSLFPVSGPEVWDECEKYITHAQQACEWATLCGRELTAANLLAKLSDYLYDRGRWREREIADQRAYGLRKTALGDKHPDTIESMARLAATYHALGRYKEDERISVEVLALRREILGDKHPNTIESMADLAATYRALGRDEDADKLA</sequence>
<dbReference type="OrthoDB" id="5390606at2759"/>
<dbReference type="Gene3D" id="1.25.40.10">
    <property type="entry name" value="Tetratricopeptide repeat domain"/>
    <property type="match status" value="1"/>
</dbReference>
<dbReference type="Proteomes" id="UP000240493">
    <property type="component" value="Unassembled WGS sequence"/>
</dbReference>
<dbReference type="EMBL" id="KZ679263">
    <property type="protein sequence ID" value="PTB40426.1"/>
    <property type="molecule type" value="Genomic_DNA"/>
</dbReference>
<dbReference type="PANTHER" id="PTHR46082:SF6">
    <property type="entry name" value="AAA+ ATPASE DOMAIN-CONTAINING PROTEIN-RELATED"/>
    <property type="match status" value="1"/>
</dbReference>
<reference evidence="1 2" key="1">
    <citation type="submission" date="2016-07" db="EMBL/GenBank/DDBJ databases">
        <title>Multiple horizontal gene transfer events from other fungi enriched the ability of initially mycotrophic Trichoderma (Ascomycota) to feed on dead plant biomass.</title>
        <authorList>
            <consortium name="DOE Joint Genome Institute"/>
            <person name="Aerts A."/>
            <person name="Atanasova L."/>
            <person name="Chenthamara K."/>
            <person name="Zhang J."/>
            <person name="Grujic M."/>
            <person name="Henrissat B."/>
            <person name="Kuo A."/>
            <person name="Salamov A."/>
            <person name="Lipzen A."/>
            <person name="Labutti K."/>
            <person name="Barry K."/>
            <person name="Miao Y."/>
            <person name="Rahimi M.J."/>
            <person name="Shen Q."/>
            <person name="Grigoriev I.V."/>
            <person name="Kubicek C.P."/>
            <person name="Druzhinina I.S."/>
        </authorList>
    </citation>
    <scope>NUCLEOTIDE SEQUENCE [LARGE SCALE GENOMIC DNA]</scope>
    <source>
        <strain evidence="1 2">CBS 433.97</strain>
    </source>
</reference>
<dbReference type="InterPro" id="IPR053137">
    <property type="entry name" value="NLR-like"/>
</dbReference>
<dbReference type="Pfam" id="PF13374">
    <property type="entry name" value="TPR_10"/>
    <property type="match status" value="3"/>
</dbReference>
<evidence type="ECO:0000313" key="2">
    <source>
        <dbReference type="Proteomes" id="UP000240493"/>
    </source>
</evidence>
<organism evidence="1 2">
    <name type="scientific">Trichoderma asperellum (strain ATCC 204424 / CBS 433.97 / NBRC 101777)</name>
    <dbReference type="NCBI Taxonomy" id="1042311"/>
    <lineage>
        <taxon>Eukaryota</taxon>
        <taxon>Fungi</taxon>
        <taxon>Dikarya</taxon>
        <taxon>Ascomycota</taxon>
        <taxon>Pezizomycotina</taxon>
        <taxon>Sordariomycetes</taxon>
        <taxon>Hypocreomycetidae</taxon>
        <taxon>Hypocreales</taxon>
        <taxon>Hypocreaceae</taxon>
        <taxon>Trichoderma</taxon>
    </lineage>
</organism>
<name>A0A2T3Z6H7_TRIA4</name>
<dbReference type="STRING" id="1042311.A0A2T3Z6H7"/>
<dbReference type="InterPro" id="IPR011990">
    <property type="entry name" value="TPR-like_helical_dom_sf"/>
</dbReference>
<accession>A0A2T3Z6H7</accession>
<dbReference type="AlphaFoldDB" id="A0A2T3Z6H7"/>
<proteinExistence type="predicted"/>
<evidence type="ECO:0000313" key="1">
    <source>
        <dbReference type="EMBL" id="PTB40426.1"/>
    </source>
</evidence>
<keyword evidence="2" id="KW-1185">Reference proteome</keyword>
<gene>
    <name evidence="1" type="ORF">M441DRAFT_431874</name>
</gene>
<evidence type="ECO:0008006" key="3">
    <source>
        <dbReference type="Google" id="ProtNLM"/>
    </source>
</evidence>